<accession>A0ABR2DQJ6</accession>
<comment type="caution">
    <text evidence="2">The sequence shown here is derived from an EMBL/GenBank/DDBJ whole genome shotgun (WGS) entry which is preliminary data.</text>
</comment>
<feature type="region of interest" description="Disordered" evidence="1">
    <location>
        <begin position="50"/>
        <end position="165"/>
    </location>
</feature>
<feature type="compositionally biased region" description="Acidic residues" evidence="1">
    <location>
        <begin position="128"/>
        <end position="151"/>
    </location>
</feature>
<feature type="compositionally biased region" description="Basic and acidic residues" evidence="1">
    <location>
        <begin position="154"/>
        <end position="165"/>
    </location>
</feature>
<dbReference type="Proteomes" id="UP001472677">
    <property type="component" value="Unassembled WGS sequence"/>
</dbReference>
<evidence type="ECO:0000313" key="2">
    <source>
        <dbReference type="EMBL" id="KAK8545182.1"/>
    </source>
</evidence>
<proteinExistence type="predicted"/>
<organism evidence="2 3">
    <name type="scientific">Hibiscus sabdariffa</name>
    <name type="common">roselle</name>
    <dbReference type="NCBI Taxonomy" id="183260"/>
    <lineage>
        <taxon>Eukaryota</taxon>
        <taxon>Viridiplantae</taxon>
        <taxon>Streptophyta</taxon>
        <taxon>Embryophyta</taxon>
        <taxon>Tracheophyta</taxon>
        <taxon>Spermatophyta</taxon>
        <taxon>Magnoliopsida</taxon>
        <taxon>eudicotyledons</taxon>
        <taxon>Gunneridae</taxon>
        <taxon>Pentapetalae</taxon>
        <taxon>rosids</taxon>
        <taxon>malvids</taxon>
        <taxon>Malvales</taxon>
        <taxon>Malvaceae</taxon>
        <taxon>Malvoideae</taxon>
        <taxon>Hibiscus</taxon>
    </lineage>
</organism>
<name>A0ABR2DQJ6_9ROSI</name>
<protein>
    <submittedName>
        <fullName evidence="2">Uncharacterized protein</fullName>
    </submittedName>
</protein>
<evidence type="ECO:0000256" key="1">
    <source>
        <dbReference type="SAM" id="MobiDB-lite"/>
    </source>
</evidence>
<gene>
    <name evidence="2" type="ORF">V6N12_026022</name>
</gene>
<feature type="compositionally biased region" description="Acidic residues" evidence="1">
    <location>
        <begin position="56"/>
        <end position="118"/>
    </location>
</feature>
<evidence type="ECO:0000313" key="3">
    <source>
        <dbReference type="Proteomes" id="UP001472677"/>
    </source>
</evidence>
<reference evidence="2 3" key="1">
    <citation type="journal article" date="2024" name="G3 (Bethesda)">
        <title>Genome assembly of Hibiscus sabdariffa L. provides insights into metabolisms of medicinal natural products.</title>
        <authorList>
            <person name="Kim T."/>
        </authorList>
    </citation>
    <scope>NUCLEOTIDE SEQUENCE [LARGE SCALE GENOMIC DNA]</scope>
    <source>
        <strain evidence="2">TK-2024</strain>
        <tissue evidence="2">Old leaves</tissue>
    </source>
</reference>
<keyword evidence="3" id="KW-1185">Reference proteome</keyword>
<sequence length="230" mass="23905">MSLTFQCSCGFGRGEGIFEALPEVLGTKTLCHTCNGESFVFVKWLANPEDDHGQENDDELGDEGLGGEDASDVGGEDVDEFGDEGLGGEDASDVGGEDVDEFGDEGLGGEDASDVGGEDVDKLGDEGLGGEDASDVGGEDGDDEVGGEDAANDLAHDGFAGEDKDVVAEEDEAGNNFNMLLDAANQIDANPVDAPFKSMQTLLLPPIKSMQTLLLFPFNAAVGRPKKMKC</sequence>
<dbReference type="EMBL" id="JBBPBM010000023">
    <property type="protein sequence ID" value="KAK8545182.1"/>
    <property type="molecule type" value="Genomic_DNA"/>
</dbReference>